<evidence type="ECO:0000256" key="4">
    <source>
        <dbReference type="ARBA" id="ARBA00022843"/>
    </source>
</evidence>
<feature type="compositionally biased region" description="Basic and acidic residues" evidence="7">
    <location>
        <begin position="367"/>
        <end position="382"/>
    </location>
</feature>
<feature type="region of interest" description="Disordered" evidence="7">
    <location>
        <begin position="646"/>
        <end position="796"/>
    </location>
</feature>
<feature type="region of interest" description="Disordered" evidence="7">
    <location>
        <begin position="862"/>
        <end position="969"/>
    </location>
</feature>
<dbReference type="GO" id="GO:0005634">
    <property type="term" value="C:nucleus"/>
    <property type="evidence" value="ECO:0007669"/>
    <property type="project" value="UniProtKB-SubCell"/>
</dbReference>
<feature type="compositionally biased region" description="Basic and acidic residues" evidence="7">
    <location>
        <begin position="2181"/>
        <end position="2206"/>
    </location>
</feature>
<evidence type="ECO:0000313" key="9">
    <source>
        <dbReference type="EMBL" id="ELW67270.1"/>
    </source>
</evidence>
<feature type="compositionally biased region" description="Basic and acidic residues" evidence="7">
    <location>
        <begin position="724"/>
        <end position="735"/>
    </location>
</feature>
<dbReference type="eggNOG" id="ENOG502QRVV">
    <property type="taxonomic scope" value="Eukaryota"/>
</dbReference>
<dbReference type="Pfam" id="PF08065">
    <property type="entry name" value="KI67R"/>
    <property type="match status" value="12"/>
</dbReference>
<keyword evidence="5" id="KW-0539">Nucleus</keyword>
<feature type="compositionally biased region" description="Polar residues" evidence="7">
    <location>
        <begin position="703"/>
        <end position="715"/>
    </location>
</feature>
<feature type="compositionally biased region" description="Basic and acidic residues" evidence="7">
    <location>
        <begin position="1232"/>
        <end position="1250"/>
    </location>
</feature>
<dbReference type="PANTHER" id="PTHR21603:SF17">
    <property type="entry name" value="PROLIFERATION MARKER PROTEIN KI-67"/>
    <property type="match status" value="1"/>
</dbReference>
<feature type="region of interest" description="Disordered" evidence="7">
    <location>
        <begin position="176"/>
        <end position="212"/>
    </location>
</feature>
<evidence type="ECO:0000256" key="5">
    <source>
        <dbReference type="ARBA" id="ARBA00023242"/>
    </source>
</evidence>
<keyword evidence="3" id="KW-0597">Phosphoprotein</keyword>
<reference evidence="10" key="1">
    <citation type="submission" date="2012-07" db="EMBL/GenBank/DDBJ databases">
        <title>Genome of the Chinese tree shrew, a rising model animal genetically related to primates.</title>
        <authorList>
            <person name="Zhang G."/>
            <person name="Fan Y."/>
            <person name="Yao Y."/>
            <person name="Huang Z."/>
        </authorList>
    </citation>
    <scope>NUCLEOTIDE SEQUENCE [LARGE SCALE GENOMIC DNA]</scope>
</reference>
<evidence type="ECO:0000256" key="2">
    <source>
        <dbReference type="ARBA" id="ARBA00022499"/>
    </source>
</evidence>
<feature type="region of interest" description="Disordered" evidence="7">
    <location>
        <begin position="80"/>
        <end position="141"/>
    </location>
</feature>
<feature type="region of interest" description="Disordered" evidence="7">
    <location>
        <begin position="1989"/>
        <end position="2162"/>
    </location>
</feature>
<evidence type="ECO:0000256" key="3">
    <source>
        <dbReference type="ARBA" id="ARBA00022553"/>
    </source>
</evidence>
<keyword evidence="2" id="KW-1017">Isopeptide bond</keyword>
<sequence length="2221" mass="250151">MSLKRRRVSFGGRLRPELFDENLPPNTPLKRGETPTKRKSLVTHTPTVLKKIIKEQPQSSGKEESSEICLEMTAENVFMSSSAPNAGKTPVANNQRRRSCKASPASSSSKSPQQTDLPKRGGRKSGNLSSKRTSISRSQHDILQMICSKRRSGASEANLIVAKSWADVVKLGAKQTQTKVVKHGPPKQVEKKQKRPNTPKKPTSSVHNQFSTGHANSPCTIIIGKAHIEKANVPARPYKMLNNFVCNQKMDFKEDLSGEDVFSSIQNAGKEPSDKYFTSPPLRQQCIKENENMVTTPRNNYNMTHVEVKIPGSETETLKTISNANKLEKSLELRNIQMSAIESKSEETKTDTVENILGRCLRKTPLKEKRAEEKMKENERPFKTYNKNTESKENSENRTALRRSRRTSELKCEPRADLMLQKFHETVSMKHLVDSQDSHFLHTPDLTEESMAEEYKTTKIACRTSQPESVNIPTSTKKQLKTPLGKVDVKEELSVVRMLTDSGETTQTHKESGDDDKNIKVSKQTPKQKLDPEDSVTGMKRWPKTPKEKTESLENLASFKELFQTPKYTNEPMTSDKITKIPCKSPQLKPLNTPTSAKKQHKISLGKVDVKDPSALRRITQTSEEIMHIHAASVSDDKDNRAFNISAKQKLEPAENLTRSKRWPRTPKENAQPLEDLASFTELFQTPGHSEKSMTDEKITKMSCKSAQPKSVNTPTSTRRRRKTTSEKVVVKEELLAVSKLTRTSGGTMHTPKAPVGDHKGTEASIETPKQKPDIEKNLNVCKRQPRTPKEKIQPLEDLSFFTELFQTPGQSEESMTEEKITKIPCKASQLEPVDTPTSTKRQRKTSLEKVVVREELSAVSKLTQTSGLTPCTPEAPVGDYKGIEASTETPKRKTDQEENLSVRKRWRKTPKAKAQPLEDLSGFTELFQTPGHSEESMTEEKITKISCISTQPEAVDTPTSTRRRRKTSLEKVVVKEELSVISKLTQTSGGTTHTPKAPAGDHKGIETAMETPKQKQDLEENVSVYKRRTRTPKEKAQPLEDLSGFTELFQTPGHSEESMTEEKITKIPCKPSQLEPMDTPTSTRRRRKISLEKMVVKEELSVISKLTQTSGGTTHTPKAPAGDHKGIETAMETPKQKQDLEENVSVCKRQTRTPKEKAQPLKDLSGFTELFQTPGHSEESMTEEKITKIPCKPSQLEPMDTPTNTRRQHKTSVGKLNGKGKLSEIRGFTRVSEDTTHTPKTPVHDDKGFKASVETAQQKLNPAENLTGNKRSLRTPKEKAQPLENLAGFTELFQTPGPSEESVTDENIKVPCQSAQPEAVDTPIRTRRWQKTSVGKVVVKEELSEVSKLMKMSGENMHTPKAPVGDYKDTKASMEILKQKPDLEENVSVYKRQPRTPKEKAQSLEDLSGFTELFQTPGPSEESMTGENIAKISCKSVQTETLDTPISTKRRHKTSLEKVIGKEELSAIRRFTRLSEDTTHALKAPVGNVKGFKASVGTAKQKLDAAENLNVFKRRPRTPKEKVQPLEDLDGFIELFQTPDHPEKSKTDEKITKLPCKSTQPESVDTPTSTKRRCKTSLEEVVVREELSAVSKLMQISEVTTHAPKAPVSGHKGNKASMETPKQKPYLKENLSGHKRSPRTPKEKTQPLEDLSGFTELFQTPHHSKESMTDENITEIPYKPLEPVDTSSNTKRRCKTSLQKKVVVKDELSAIRELTHTTRKTTRTRRVHDGDNKCLKSFKELANQKLDPATNVTPIKRRLRTRKETTQTLKGVTNFTDLFQSVGHSEESVTDGKTSEMPCKSAHLESANTPTIPKRQLKTSVGKVVMEKDISALRKQKETGKITHTHKAVGDDKGLKVFEESAKQKLDTSENLTGSKRRPKTHKEKTLPLKDLVGFREATHPPHQAEELRNDADNLKSIAKQTPNKGKPLKILTRVLRAPKVKPMDTRDPVKSQSKSDTSLTPKQKCGKDGRVTGTKRVCWLTTPQKTVEENSINKRQRTESRKRCKSPEPLVIQKKRLRISEKRTQPVEDPNSNNLKTEEKEHTVEDLITPDKGMFLRTRRQTKTNVEQQRPEFLVSAEKMKIKGKGKSIKTSQETELQNPEDAAKKPMSRGKVSENRVCLRSGRQKKIPQPNTEEEKEKEKTVKIAMTQKEKAVTENSNFKCLRSRQIKIEPRVNTLESKSEQRVPRSTKRHAENPKEDKDTVCIKKIRTRRHRDSKEI</sequence>
<dbReference type="InterPro" id="IPR029334">
    <property type="entry name" value="PP1-bd"/>
</dbReference>
<dbReference type="STRING" id="246437.L9KWE9"/>
<evidence type="ECO:0000256" key="1">
    <source>
        <dbReference type="ARBA" id="ARBA00004123"/>
    </source>
</evidence>
<feature type="region of interest" description="Disordered" evidence="7">
    <location>
        <begin position="1602"/>
        <end position="1649"/>
    </location>
</feature>
<dbReference type="Proteomes" id="UP000011518">
    <property type="component" value="Unassembled WGS sequence"/>
</dbReference>
<comment type="subcellular location">
    <subcellularLocation>
        <location evidence="1">Nucleus</location>
    </subcellularLocation>
</comment>
<dbReference type="InParanoid" id="L9KWE9"/>
<feature type="region of interest" description="Disordered" evidence="7">
    <location>
        <begin position="985"/>
        <end position="1091"/>
    </location>
</feature>
<feature type="region of interest" description="Disordered" evidence="7">
    <location>
        <begin position="1940"/>
        <end position="1972"/>
    </location>
</feature>
<reference evidence="10" key="2">
    <citation type="journal article" date="2013" name="Nat. Commun.">
        <title>Genome of the Chinese tree shrew.</title>
        <authorList>
            <person name="Fan Y."/>
            <person name="Huang Z.Y."/>
            <person name="Cao C.C."/>
            <person name="Chen C.S."/>
            <person name="Chen Y.X."/>
            <person name="Fan D.D."/>
            <person name="He J."/>
            <person name="Hou H.L."/>
            <person name="Hu L."/>
            <person name="Hu X.T."/>
            <person name="Jiang X.T."/>
            <person name="Lai R."/>
            <person name="Lang Y.S."/>
            <person name="Liang B."/>
            <person name="Liao S.G."/>
            <person name="Mu D."/>
            <person name="Ma Y.Y."/>
            <person name="Niu Y.Y."/>
            <person name="Sun X.Q."/>
            <person name="Xia J.Q."/>
            <person name="Xiao J."/>
            <person name="Xiong Z.Q."/>
            <person name="Xu L."/>
            <person name="Yang L."/>
            <person name="Zhang Y."/>
            <person name="Zhao W."/>
            <person name="Zhao X.D."/>
            <person name="Zheng Y.T."/>
            <person name="Zhou J.M."/>
            <person name="Zhu Y.B."/>
            <person name="Zhang G.J."/>
            <person name="Wang J."/>
            <person name="Yao Y.G."/>
        </authorList>
    </citation>
    <scope>NUCLEOTIDE SEQUENCE [LARGE SCALE GENOMIC DNA]</scope>
</reference>
<feature type="compositionally biased region" description="Basic and acidic residues" evidence="7">
    <location>
        <begin position="689"/>
        <end position="700"/>
    </location>
</feature>
<feature type="compositionally biased region" description="Polar residues" evidence="7">
    <location>
        <begin position="200"/>
        <end position="212"/>
    </location>
</feature>
<organism evidence="9 10">
    <name type="scientific">Tupaia chinensis</name>
    <name type="common">Chinese tree shrew</name>
    <name type="synonym">Tupaia belangeri chinensis</name>
    <dbReference type="NCBI Taxonomy" id="246437"/>
    <lineage>
        <taxon>Eukaryota</taxon>
        <taxon>Metazoa</taxon>
        <taxon>Chordata</taxon>
        <taxon>Craniata</taxon>
        <taxon>Vertebrata</taxon>
        <taxon>Euteleostomi</taxon>
        <taxon>Mammalia</taxon>
        <taxon>Eutheria</taxon>
        <taxon>Euarchontoglires</taxon>
        <taxon>Scandentia</taxon>
        <taxon>Tupaiidae</taxon>
        <taxon>Tupaia</taxon>
    </lineage>
</organism>
<feature type="compositionally biased region" description="Basic and acidic residues" evidence="7">
    <location>
        <begin position="1177"/>
        <end position="1188"/>
    </location>
</feature>
<feature type="region of interest" description="Disordered" evidence="7">
    <location>
        <begin position="1866"/>
        <end position="1887"/>
    </location>
</feature>
<feature type="compositionally biased region" description="Basic and acidic residues" evidence="7">
    <location>
        <begin position="933"/>
        <end position="944"/>
    </location>
</feature>
<feature type="region of interest" description="Disordered" evidence="7">
    <location>
        <begin position="500"/>
        <end position="551"/>
    </location>
</feature>
<evidence type="ECO:0000256" key="7">
    <source>
        <dbReference type="SAM" id="MobiDB-lite"/>
    </source>
</evidence>
<feature type="compositionally biased region" description="Basic and acidic residues" evidence="7">
    <location>
        <begin position="507"/>
        <end position="519"/>
    </location>
</feature>
<feature type="region of interest" description="Disordered" evidence="7">
    <location>
        <begin position="809"/>
        <end position="847"/>
    </location>
</feature>
<feature type="compositionally biased region" description="Basic and acidic residues" evidence="7">
    <location>
        <begin position="1989"/>
        <end position="2003"/>
    </location>
</feature>
<feature type="domain" description="PP1-binding" evidence="8">
    <location>
        <begin position="4"/>
        <end position="55"/>
    </location>
</feature>
<keyword evidence="10" id="KW-1185">Reference proteome</keyword>
<feature type="compositionally biased region" description="Basic residues" evidence="7">
    <location>
        <begin position="903"/>
        <end position="912"/>
    </location>
</feature>
<dbReference type="InterPro" id="IPR012568">
    <property type="entry name" value="KI67R"/>
</dbReference>
<keyword evidence="4" id="KW-0832">Ubl conjugation</keyword>
<evidence type="ECO:0000259" key="8">
    <source>
        <dbReference type="Pfam" id="PF15276"/>
    </source>
</evidence>
<feature type="compositionally biased region" description="Basic and acidic residues" evidence="7">
    <location>
        <begin position="2136"/>
        <end position="2156"/>
    </location>
</feature>
<feature type="region of interest" description="Disordered" evidence="7">
    <location>
        <begin position="2174"/>
        <end position="2221"/>
    </location>
</feature>
<dbReference type="FunCoup" id="L9KWE9">
    <property type="interactions" value="1190"/>
</dbReference>
<feature type="compositionally biased region" description="Polar residues" evidence="7">
    <location>
        <begin position="985"/>
        <end position="995"/>
    </location>
</feature>
<evidence type="ECO:0000313" key="10">
    <source>
        <dbReference type="Proteomes" id="UP000011518"/>
    </source>
</evidence>
<feature type="compositionally biased region" description="Polar residues" evidence="7">
    <location>
        <begin position="1414"/>
        <end position="1427"/>
    </location>
</feature>
<feature type="compositionally biased region" description="Low complexity" evidence="7">
    <location>
        <begin position="101"/>
        <end position="114"/>
    </location>
</feature>
<dbReference type="GO" id="GO:0051983">
    <property type="term" value="P:regulation of chromosome segregation"/>
    <property type="evidence" value="ECO:0007669"/>
    <property type="project" value="TreeGrafter"/>
</dbReference>
<evidence type="ECO:0000256" key="6">
    <source>
        <dbReference type="ARBA" id="ARBA00023306"/>
    </source>
</evidence>
<feature type="compositionally biased region" description="Basic and acidic residues" evidence="7">
    <location>
        <begin position="1055"/>
        <end position="1066"/>
    </location>
</feature>
<accession>L9KWE9</accession>
<feature type="compositionally biased region" description="Polar residues" evidence="7">
    <location>
        <begin position="126"/>
        <end position="137"/>
    </location>
</feature>
<dbReference type="EMBL" id="KB320619">
    <property type="protein sequence ID" value="ELW67270.1"/>
    <property type="molecule type" value="Genomic_DNA"/>
</dbReference>
<feature type="compositionally biased region" description="Polar residues" evidence="7">
    <location>
        <begin position="1952"/>
        <end position="1963"/>
    </location>
</feature>
<feature type="region of interest" description="Disordered" evidence="7">
    <location>
        <begin position="569"/>
        <end position="609"/>
    </location>
</feature>
<dbReference type="SMART" id="SM01295">
    <property type="entry name" value="K167R"/>
    <property type="match status" value="12"/>
</dbReference>
<proteinExistence type="predicted"/>
<dbReference type="GO" id="GO:0005694">
    <property type="term" value="C:chromosome"/>
    <property type="evidence" value="ECO:0007669"/>
    <property type="project" value="TreeGrafter"/>
</dbReference>
<name>L9KWE9_TUPCH</name>
<protein>
    <submittedName>
        <fullName evidence="9">Antigen KI-67</fullName>
    </submittedName>
</protein>
<feature type="region of interest" description="Disordered" evidence="7">
    <location>
        <begin position="1107"/>
        <end position="1328"/>
    </location>
</feature>
<feature type="compositionally biased region" description="Polar residues" evidence="7">
    <location>
        <begin position="1255"/>
        <end position="1271"/>
    </location>
</feature>
<dbReference type="Pfam" id="PF15276">
    <property type="entry name" value="PP1_bind"/>
    <property type="match status" value="1"/>
</dbReference>
<dbReference type="GO" id="GO:0007088">
    <property type="term" value="P:regulation of mitotic nuclear division"/>
    <property type="evidence" value="ECO:0007669"/>
    <property type="project" value="TreeGrafter"/>
</dbReference>
<feature type="region of interest" description="Disordered" evidence="7">
    <location>
        <begin position="1"/>
        <end position="68"/>
    </location>
</feature>
<dbReference type="PANTHER" id="PTHR21603">
    <property type="entry name" value="ANTIGEN KI-67-LIKE PROTEIN"/>
    <property type="match status" value="1"/>
</dbReference>
<feature type="region of interest" description="Disordered" evidence="7">
    <location>
        <begin position="1386"/>
        <end position="1431"/>
    </location>
</feature>
<feature type="compositionally biased region" description="Basic residues" evidence="7">
    <location>
        <begin position="2208"/>
        <end position="2221"/>
    </location>
</feature>
<feature type="compositionally biased region" description="Basic and acidic residues" evidence="7">
    <location>
        <begin position="2038"/>
        <end position="2047"/>
    </location>
</feature>
<gene>
    <name evidence="9" type="ORF">TREES_T100016887</name>
</gene>
<feature type="compositionally biased region" description="Polar residues" evidence="7">
    <location>
        <begin position="1107"/>
        <end position="1117"/>
    </location>
</feature>
<feature type="region of interest" description="Disordered" evidence="7">
    <location>
        <begin position="367"/>
        <end position="410"/>
    </location>
</feature>
<keyword evidence="6" id="KW-0131">Cell cycle</keyword>